<dbReference type="PIRSF" id="PIRSF004919">
    <property type="entry name" value="TldD"/>
    <property type="match status" value="1"/>
</dbReference>
<dbReference type="Pfam" id="PF19290">
    <property type="entry name" value="PmbA_TldD_2nd"/>
    <property type="match status" value="1"/>
</dbReference>
<dbReference type="InterPro" id="IPR025502">
    <property type="entry name" value="TldD"/>
</dbReference>
<dbReference type="SUPFAM" id="SSF111283">
    <property type="entry name" value="Putative modulator of DNA gyrase, PmbA/TldD"/>
    <property type="match status" value="1"/>
</dbReference>
<evidence type="ECO:0000313" key="9">
    <source>
        <dbReference type="Proteomes" id="UP000253606"/>
    </source>
</evidence>
<protein>
    <submittedName>
        <fullName evidence="8">TldD protein, part of TldE/TldD proteolytic complex</fullName>
    </submittedName>
</protein>
<reference evidence="8 9" key="1">
    <citation type="journal article" date="2018" name="Front. Microbiol.">
        <title>Hydrolytic Capabilities as a Key to Environmental Success: Chitinolytic and Cellulolytic Acidobacteria From Acidic Sub-arctic Soils and Boreal Peatlands.</title>
        <authorList>
            <person name="Belova S.E."/>
            <person name="Ravin N.V."/>
            <person name="Pankratov T.A."/>
            <person name="Rakitin A.L."/>
            <person name="Ivanova A.A."/>
            <person name="Beletsky A.V."/>
            <person name="Mardanov A.V."/>
            <person name="Sinninghe Damste J.S."/>
            <person name="Dedysh S.N."/>
        </authorList>
    </citation>
    <scope>NUCLEOTIDE SEQUENCE [LARGE SCALE GENOMIC DNA]</scope>
    <source>
        <strain evidence="8 9">SBC82</strain>
    </source>
</reference>
<dbReference type="PANTHER" id="PTHR30624:SF4">
    <property type="entry name" value="METALLOPROTEASE TLDD"/>
    <property type="match status" value="1"/>
</dbReference>
<dbReference type="InterPro" id="IPR035068">
    <property type="entry name" value="TldD/PmbA_N"/>
</dbReference>
<keyword evidence="4" id="KW-0482">Metalloprotease</keyword>
<organism evidence="8 9">
    <name type="scientific">Acidisarcina polymorpha</name>
    <dbReference type="NCBI Taxonomy" id="2211140"/>
    <lineage>
        <taxon>Bacteria</taxon>
        <taxon>Pseudomonadati</taxon>
        <taxon>Acidobacteriota</taxon>
        <taxon>Terriglobia</taxon>
        <taxon>Terriglobales</taxon>
        <taxon>Acidobacteriaceae</taxon>
        <taxon>Acidisarcina</taxon>
    </lineage>
</organism>
<dbReference type="InterPro" id="IPR045569">
    <property type="entry name" value="Metalloprtase-TldD/E_C"/>
</dbReference>
<evidence type="ECO:0000256" key="3">
    <source>
        <dbReference type="ARBA" id="ARBA00022801"/>
    </source>
</evidence>
<dbReference type="Pfam" id="PF01523">
    <property type="entry name" value="PmbA_TldD_1st"/>
    <property type="match status" value="1"/>
</dbReference>
<gene>
    <name evidence="8" type="ORF">ACPOL_3949</name>
</gene>
<proteinExistence type="inferred from homology"/>
<dbReference type="GO" id="GO:0008237">
    <property type="term" value="F:metallopeptidase activity"/>
    <property type="evidence" value="ECO:0007669"/>
    <property type="project" value="UniProtKB-KW"/>
</dbReference>
<dbReference type="OrthoDB" id="9803213at2"/>
<evidence type="ECO:0000256" key="4">
    <source>
        <dbReference type="ARBA" id="ARBA00023049"/>
    </source>
</evidence>
<dbReference type="NCBIfam" id="NF008006">
    <property type="entry name" value="PRK10735.1"/>
    <property type="match status" value="1"/>
</dbReference>
<feature type="domain" description="Metalloprotease TldD/E central" evidence="7">
    <location>
        <begin position="139"/>
        <end position="246"/>
    </location>
</feature>
<dbReference type="Proteomes" id="UP000253606">
    <property type="component" value="Chromosome"/>
</dbReference>
<dbReference type="GO" id="GO:0005829">
    <property type="term" value="C:cytosol"/>
    <property type="evidence" value="ECO:0007669"/>
    <property type="project" value="TreeGrafter"/>
</dbReference>
<sequence length="490" mass="51612">MSTTVSTPASHAESANKRYFFDKFGLTERLLERCLGEALSAGGDYADLYFESIASTSIGVDESLVKSASQGVSAGCGIRVISGERTGYAYTDDLSSERLLRAARTASLIANGPTKELVTGFNANESQRPSLYPIPAADSDASLAAKLSLVMRADKAARAFDARIVQVRASYSDELRRILIAASDGTFASDTQPLARLNVFVIAKDGARNSKGTSGGGGRVELDFFEDTKSPEHFANEAARQAILQLNAVAAPAGEMEVVLGPGWPGVLLHEAVGHGLEADFNRKKTSAFAGLIGQSVASSKVTVVDNGTMPSRRGSLNVDDEGAATQETVLIENGVLKGYLSDKLSARLMGIASTGSGRRESYQHIPMPRMTNTYMLNGEDVPEDIIRSVKRGLYAVNFGGGQVDITSGKFVFSASEAYLIEDGKITAPVRDATLIGNGPEALKYVSMVGNDLALDEGIGTCGKDGQSVPVGVGMPTIKLDRMTVGGTGN</sequence>
<keyword evidence="3" id="KW-0378">Hydrolase</keyword>
<accession>A0A2Z5G2A7</accession>
<dbReference type="InterPro" id="IPR002510">
    <property type="entry name" value="Metalloprtase-TldD/E_N"/>
</dbReference>
<evidence type="ECO:0000256" key="2">
    <source>
        <dbReference type="ARBA" id="ARBA00022670"/>
    </source>
</evidence>
<dbReference type="InterPro" id="IPR036059">
    <property type="entry name" value="TldD/PmbA_sf"/>
</dbReference>
<comment type="similarity">
    <text evidence="1">Belongs to the peptidase U62 family.</text>
</comment>
<name>A0A2Z5G2A7_9BACT</name>
<keyword evidence="2" id="KW-0645">Protease</keyword>
<dbReference type="GO" id="GO:0006508">
    <property type="term" value="P:proteolysis"/>
    <property type="evidence" value="ECO:0007669"/>
    <property type="project" value="UniProtKB-KW"/>
</dbReference>
<evidence type="ECO:0000313" key="8">
    <source>
        <dbReference type="EMBL" id="AXC13228.1"/>
    </source>
</evidence>
<feature type="domain" description="Metalloprotease TldD/E N-terminal" evidence="5">
    <location>
        <begin position="46"/>
        <end position="110"/>
    </location>
</feature>
<dbReference type="KEGG" id="abas:ACPOL_3949"/>
<keyword evidence="9" id="KW-1185">Reference proteome</keyword>
<dbReference type="InterPro" id="IPR051463">
    <property type="entry name" value="Peptidase_U62_metallo"/>
</dbReference>
<dbReference type="EMBL" id="CP030840">
    <property type="protein sequence ID" value="AXC13228.1"/>
    <property type="molecule type" value="Genomic_DNA"/>
</dbReference>
<dbReference type="Pfam" id="PF19289">
    <property type="entry name" value="PmbA_TldD_3rd"/>
    <property type="match status" value="1"/>
</dbReference>
<evidence type="ECO:0000259" key="5">
    <source>
        <dbReference type="Pfam" id="PF01523"/>
    </source>
</evidence>
<evidence type="ECO:0000259" key="7">
    <source>
        <dbReference type="Pfam" id="PF19290"/>
    </source>
</evidence>
<evidence type="ECO:0000256" key="1">
    <source>
        <dbReference type="ARBA" id="ARBA00005836"/>
    </source>
</evidence>
<dbReference type="InterPro" id="IPR045570">
    <property type="entry name" value="Metalloprtase-TldD/E_cen_dom"/>
</dbReference>
<dbReference type="AlphaFoldDB" id="A0A2Z5G2A7"/>
<dbReference type="Gene3D" id="3.30.2290.10">
    <property type="entry name" value="PmbA/TldD superfamily"/>
    <property type="match status" value="1"/>
</dbReference>
<dbReference type="RefSeq" id="WP_114208272.1">
    <property type="nucleotide sequence ID" value="NZ_CP030840.1"/>
</dbReference>
<evidence type="ECO:0000259" key="6">
    <source>
        <dbReference type="Pfam" id="PF19289"/>
    </source>
</evidence>
<dbReference type="PANTHER" id="PTHR30624">
    <property type="entry name" value="UNCHARACTERIZED PROTEIN TLDD AND PMBA"/>
    <property type="match status" value="1"/>
</dbReference>
<feature type="domain" description="Metalloprotease TldD/E C-terminal" evidence="6">
    <location>
        <begin position="254"/>
        <end position="487"/>
    </location>
</feature>